<feature type="region of interest" description="Disordered" evidence="1">
    <location>
        <begin position="1494"/>
        <end position="1520"/>
    </location>
</feature>
<evidence type="ECO:0000313" key="3">
    <source>
        <dbReference type="EMBL" id="USR91190.1"/>
    </source>
</evidence>
<dbReference type="SMART" id="SM00912">
    <property type="entry name" value="Haemagg_act"/>
    <property type="match status" value="1"/>
</dbReference>
<feature type="domain" description="Filamentous haemagglutinin FhaB/tRNA nuclease CdiA-like TPS" evidence="2">
    <location>
        <begin position="35"/>
        <end position="142"/>
    </location>
</feature>
<feature type="compositionally biased region" description="Pro residues" evidence="1">
    <location>
        <begin position="1502"/>
        <end position="1520"/>
    </location>
</feature>
<dbReference type="InterPro" id="IPR011050">
    <property type="entry name" value="Pectin_lyase_fold/virulence"/>
</dbReference>
<evidence type="ECO:0000313" key="4">
    <source>
        <dbReference type="Proteomes" id="UP001056708"/>
    </source>
</evidence>
<evidence type="ECO:0000256" key="1">
    <source>
        <dbReference type="SAM" id="MobiDB-lite"/>
    </source>
</evidence>
<dbReference type="SUPFAM" id="SSF51126">
    <property type="entry name" value="Pectin lyase-like"/>
    <property type="match status" value="6"/>
</dbReference>
<accession>A0ABY5AQA2</accession>
<sequence>MANWQWGRVVGLGLGMAIVPIVPIQAQIIPDGSLGNEGSVTTPTETGVQIDGGAVRGDNLFHSFQEFSIPTNSEAFFNNPDVANIFSRVTGGSISDIDGVLRANGTANLVLLNPNGIIFGPNARLDIGGSFVASTANSLVFENGLEFSASDAGDSAPLLSVNVPLGVQFNGSPGSIEATGATLNVSEGESIALVGGEMRLEDVQINAAAGRIDLVGVGEAGQVSFEVGDVNSGFLSGGFGVPAELSRASVSLDEANLNVVGVVGGEIGIQTLDVEIRNSVLEGGIAEGIGIEGGQSGNIELDAMGDISIFNSQLNNEVREGSIGTPGDINLIANTVEANRGAYLNSSTRGEGNAGSVNVQARESVILTGPNSEDIRTGAFSSVRETGRGNSGTVRIVGNRVEVRDGAQLSSSSFGQGNAGTVIIEANDTVFLSAANAENNEFAAGAGSVLTETGRGRAGNIRVVANFVEIRDGAQLNSTTLGEGDAGTVTIEAHDTVFLSGGYIFSNVGETGRGNGGSINIIANTVDMRDGSGVTSGTFGQGNAGSITIEAHDLAIFSGTNSEGILTSVSGDVGNRAQGNGGNLNLIGNRIEVHGGAMLSSGTLGEGNGGSITIQAHDRVLVSGSKIEGIFGGVITNVTDTGRGDGGNIHIITNSLEVINEGILSSGSLGIGNAGSILVEADEFALFLNGEISSNIGENALGNAGNIDIISDIIEVLDGAQLSSSISGEGEAGIITLQAADRILISGSISEEFLSAVFTRVEETGRGNGGGINIVGNSVEISDRAQLSSSTLGEGDAGKISLEAHNAVVFSSGDALSTVEGGRGNAGDITIFAPEVGVRDGAQLSSSTLGEGNAGSVTIIGDDRVVFTGSNLDGRSSGALSLVQQSANGHGGDVYISGNVVEIRDGAFLSTSTAGMGDGGNITIEGEERVVISNSSAFSSVLLGGRGNAGNVRILGDRIEVSNGASLSSNTSGEGDGGILSLEAANHIILSDVFITTSVGEMAQGNAGRIQVSSHQIEVNESATLASSTFGNGNAGTVTIEAGDSILFSGAGVASSAGDTHPGNAGDVRIFGNVIDFTNRANLLSATFGVGEGGDILIQASDRVTFSDSGASSGTFANSGGNAGEIRVLGNIVEVRDGASLSSSTIGTGNAGSVSIEANDHVLFSNGWAASNALTNSGGNAGEVRVTGDTVEVSDRAFLSSDTAGTGNAGRVTVEANDRVVFSNSLASTSVAQQGRGNAGNVSVLANTVELRDRARLSSSNNATSNANNFAAGDVFVQADRLHLSDRADISANTGGRGGNIRLNTGTTILRRGSTLQTNAEGDFPGGNIIIDTDALVALENSDITANALNAAGGRVMINSQGIFGTEFRDELTPESDITATSELGAEFRGSVELNTPEVDTTTGLVDLSANPLDVAALLDTDPCRGGRESEFYVTGRGGLPPNPDGSLATETTWVDWRSLDAEASDTAGARQEDTAPLVEAQGWHMTGEGAVVLSVENPDGSPTPPQTSPAHCSPPQPSR</sequence>
<proteinExistence type="predicted"/>
<dbReference type="RefSeq" id="WP_252663221.1">
    <property type="nucleotide sequence ID" value="NZ_CP098611.1"/>
</dbReference>
<dbReference type="NCBIfam" id="TIGR01901">
    <property type="entry name" value="adhes_NPXG"/>
    <property type="match status" value="1"/>
</dbReference>
<dbReference type="InterPro" id="IPR012334">
    <property type="entry name" value="Pectin_lyas_fold"/>
</dbReference>
<evidence type="ECO:0000259" key="2">
    <source>
        <dbReference type="SMART" id="SM00912"/>
    </source>
</evidence>
<protein>
    <submittedName>
        <fullName evidence="3">Filamentous hemagglutinin N-terminal domain-containing protein</fullName>
    </submittedName>
</protein>
<reference evidence="3" key="1">
    <citation type="submission" date="2022-06" db="EMBL/GenBank/DDBJ databases">
        <title>Genome sequence of Phormidium yuhuli AB48 isolated from an industrial photobioreactor environment.</title>
        <authorList>
            <person name="Qiu Y."/>
            <person name="Noonan A.J.C."/>
            <person name="Dofher K."/>
            <person name="Koch M."/>
            <person name="Kieft B."/>
            <person name="Lin X."/>
            <person name="Ziels R.M."/>
            <person name="Hallam S.J."/>
        </authorList>
    </citation>
    <scope>NUCLEOTIDE SEQUENCE</scope>
    <source>
        <strain evidence="3">AB48</strain>
    </source>
</reference>
<dbReference type="Proteomes" id="UP001056708">
    <property type="component" value="Chromosome"/>
</dbReference>
<keyword evidence="4" id="KW-1185">Reference proteome</keyword>
<dbReference type="EMBL" id="CP098611">
    <property type="protein sequence ID" value="USR91190.1"/>
    <property type="molecule type" value="Genomic_DNA"/>
</dbReference>
<dbReference type="InterPro" id="IPR008638">
    <property type="entry name" value="FhaB/CdiA-like_TPS"/>
</dbReference>
<name>A0ABY5AQA2_9CYAN</name>
<gene>
    <name evidence="3" type="ORF">NEA10_00135</name>
</gene>
<dbReference type="Gene3D" id="2.160.20.10">
    <property type="entry name" value="Single-stranded right-handed beta-helix, Pectin lyase-like"/>
    <property type="match status" value="5"/>
</dbReference>
<organism evidence="3 4">
    <name type="scientific">Phormidium yuhuli AB48</name>
    <dbReference type="NCBI Taxonomy" id="2940671"/>
    <lineage>
        <taxon>Bacteria</taxon>
        <taxon>Bacillati</taxon>
        <taxon>Cyanobacteriota</taxon>
        <taxon>Cyanophyceae</taxon>
        <taxon>Oscillatoriophycideae</taxon>
        <taxon>Oscillatoriales</taxon>
        <taxon>Oscillatoriaceae</taxon>
        <taxon>Phormidium</taxon>
        <taxon>Phormidium yuhuli</taxon>
    </lineage>
</organism>
<dbReference type="Pfam" id="PF05860">
    <property type="entry name" value="TPS"/>
    <property type="match status" value="1"/>
</dbReference>